<dbReference type="EC" id="2.7.13.3" evidence="3"/>
<dbReference type="Proteomes" id="UP000602745">
    <property type="component" value="Unassembled WGS sequence"/>
</dbReference>
<feature type="domain" description="Histidine kinase" evidence="11">
    <location>
        <begin position="245"/>
        <end position="457"/>
    </location>
</feature>
<evidence type="ECO:0000256" key="3">
    <source>
        <dbReference type="ARBA" id="ARBA00012438"/>
    </source>
</evidence>
<proteinExistence type="predicted"/>
<evidence type="ECO:0000256" key="7">
    <source>
        <dbReference type="ARBA" id="ARBA00022741"/>
    </source>
</evidence>
<dbReference type="PANTHER" id="PTHR44936">
    <property type="entry name" value="SENSOR PROTEIN CREC"/>
    <property type="match status" value="1"/>
</dbReference>
<dbReference type="InterPro" id="IPR005467">
    <property type="entry name" value="His_kinase_dom"/>
</dbReference>
<dbReference type="Gene3D" id="3.30.565.10">
    <property type="entry name" value="Histidine kinase-like ATPase, C-terminal domain"/>
    <property type="match status" value="1"/>
</dbReference>
<keyword evidence="14" id="KW-1185">Reference proteome</keyword>
<evidence type="ECO:0000256" key="9">
    <source>
        <dbReference type="ARBA" id="ARBA00022840"/>
    </source>
</evidence>
<dbReference type="CDD" id="cd00075">
    <property type="entry name" value="HATPase"/>
    <property type="match status" value="1"/>
</dbReference>
<dbReference type="InterPro" id="IPR036097">
    <property type="entry name" value="HisK_dim/P_sf"/>
</dbReference>
<dbReference type="PROSITE" id="PS50885">
    <property type="entry name" value="HAMP"/>
    <property type="match status" value="1"/>
</dbReference>
<evidence type="ECO:0000259" key="12">
    <source>
        <dbReference type="PROSITE" id="PS50885"/>
    </source>
</evidence>
<feature type="transmembrane region" description="Helical" evidence="10">
    <location>
        <begin position="7"/>
        <end position="28"/>
    </location>
</feature>
<dbReference type="AlphaFoldDB" id="A0A8J2VNB7"/>
<gene>
    <name evidence="13" type="ORF">GCM10007276_08530</name>
</gene>
<dbReference type="PANTHER" id="PTHR44936:SF10">
    <property type="entry name" value="SENSOR PROTEIN RSTB"/>
    <property type="match status" value="1"/>
</dbReference>
<keyword evidence="9" id="KW-0067">ATP-binding</keyword>
<name>A0A8J2VNB7_9RHOB</name>
<dbReference type="SUPFAM" id="SSF55874">
    <property type="entry name" value="ATPase domain of HSP90 chaperone/DNA topoisomerase II/histidine kinase"/>
    <property type="match status" value="1"/>
</dbReference>
<evidence type="ECO:0000256" key="8">
    <source>
        <dbReference type="ARBA" id="ARBA00022777"/>
    </source>
</evidence>
<organism evidence="13 14">
    <name type="scientific">Agaricicola taiwanensis</name>
    <dbReference type="NCBI Taxonomy" id="591372"/>
    <lineage>
        <taxon>Bacteria</taxon>
        <taxon>Pseudomonadati</taxon>
        <taxon>Pseudomonadota</taxon>
        <taxon>Alphaproteobacteria</taxon>
        <taxon>Rhodobacterales</taxon>
        <taxon>Paracoccaceae</taxon>
        <taxon>Agaricicola</taxon>
    </lineage>
</organism>
<evidence type="ECO:0000256" key="1">
    <source>
        <dbReference type="ARBA" id="ARBA00000085"/>
    </source>
</evidence>
<feature type="domain" description="HAMP" evidence="12">
    <location>
        <begin position="177"/>
        <end position="231"/>
    </location>
</feature>
<dbReference type="GO" id="GO:0005524">
    <property type="term" value="F:ATP binding"/>
    <property type="evidence" value="ECO:0007669"/>
    <property type="project" value="UniProtKB-KW"/>
</dbReference>
<dbReference type="GO" id="GO:0000155">
    <property type="term" value="F:phosphorelay sensor kinase activity"/>
    <property type="evidence" value="ECO:0007669"/>
    <property type="project" value="InterPro"/>
</dbReference>
<reference evidence="13" key="2">
    <citation type="submission" date="2020-09" db="EMBL/GenBank/DDBJ databases">
        <authorList>
            <person name="Sun Q."/>
            <person name="Sedlacek I."/>
        </authorList>
    </citation>
    <scope>NUCLEOTIDE SEQUENCE</scope>
    <source>
        <strain evidence="13">CCM 7684</strain>
    </source>
</reference>
<keyword evidence="10" id="KW-0812">Transmembrane</keyword>
<dbReference type="InterPro" id="IPR036890">
    <property type="entry name" value="HATPase_C_sf"/>
</dbReference>
<dbReference type="InterPro" id="IPR004358">
    <property type="entry name" value="Sig_transdc_His_kin-like_C"/>
</dbReference>
<keyword evidence="5" id="KW-0597">Phosphoprotein</keyword>
<keyword evidence="6" id="KW-0808">Transferase</keyword>
<keyword evidence="10" id="KW-0472">Membrane</keyword>
<evidence type="ECO:0000256" key="6">
    <source>
        <dbReference type="ARBA" id="ARBA00022679"/>
    </source>
</evidence>
<dbReference type="SMART" id="SM00388">
    <property type="entry name" value="HisKA"/>
    <property type="match status" value="1"/>
</dbReference>
<comment type="subcellular location">
    <subcellularLocation>
        <location evidence="2">Cell membrane</location>
        <topology evidence="2">Multi-pass membrane protein</topology>
    </subcellularLocation>
</comment>
<dbReference type="SUPFAM" id="SSF47384">
    <property type="entry name" value="Homodimeric domain of signal transducing histidine kinase"/>
    <property type="match status" value="1"/>
</dbReference>
<protein>
    <recommendedName>
        <fullName evidence="3">histidine kinase</fullName>
        <ecNumber evidence="3">2.7.13.3</ecNumber>
    </recommendedName>
</protein>
<comment type="caution">
    <text evidence="13">The sequence shown here is derived from an EMBL/GenBank/DDBJ whole genome shotgun (WGS) entry which is preliminary data.</text>
</comment>
<dbReference type="PROSITE" id="PS50109">
    <property type="entry name" value="HIS_KIN"/>
    <property type="match status" value="1"/>
</dbReference>
<keyword evidence="10" id="KW-1133">Transmembrane helix</keyword>
<evidence type="ECO:0000256" key="4">
    <source>
        <dbReference type="ARBA" id="ARBA00022475"/>
    </source>
</evidence>
<comment type="catalytic activity">
    <reaction evidence="1">
        <text>ATP + protein L-histidine = ADP + protein N-phospho-L-histidine.</text>
        <dbReference type="EC" id="2.7.13.3"/>
    </reaction>
</comment>
<keyword evidence="4" id="KW-1003">Cell membrane</keyword>
<keyword evidence="8" id="KW-0418">Kinase</keyword>
<dbReference type="Pfam" id="PF02518">
    <property type="entry name" value="HATPase_c"/>
    <property type="match status" value="1"/>
</dbReference>
<dbReference type="Gene3D" id="1.10.287.130">
    <property type="match status" value="1"/>
</dbReference>
<evidence type="ECO:0000313" key="13">
    <source>
        <dbReference type="EMBL" id="GGE33532.1"/>
    </source>
</evidence>
<evidence type="ECO:0000256" key="2">
    <source>
        <dbReference type="ARBA" id="ARBA00004651"/>
    </source>
</evidence>
<evidence type="ECO:0000313" key="14">
    <source>
        <dbReference type="Proteomes" id="UP000602745"/>
    </source>
</evidence>
<dbReference type="InterPro" id="IPR003661">
    <property type="entry name" value="HisK_dim/P_dom"/>
</dbReference>
<dbReference type="InterPro" id="IPR003594">
    <property type="entry name" value="HATPase_dom"/>
</dbReference>
<evidence type="ECO:0000256" key="5">
    <source>
        <dbReference type="ARBA" id="ARBA00022553"/>
    </source>
</evidence>
<dbReference type="GO" id="GO:0005886">
    <property type="term" value="C:plasma membrane"/>
    <property type="evidence" value="ECO:0007669"/>
    <property type="project" value="UniProtKB-SubCell"/>
</dbReference>
<sequence>MGLSGKLLGLTILFVMVAEILIYVPAIANYRERWLEDRLGRARSVALVLEAAPAEMVSPALTRELLHSVGAKAVALKLSGARKLLAISDTPEEASELVDLRESRFWTAIPEALGTLLAPPGRTIRVVGAADRGEFVEAVLEESALKAAMLNFSVNLLLVSLLITAITGAMLYVYLDRMIVRPVRHLTGSMTRFRSDPEGEGIAESSDRDDEIGIAERELAALQHQLRGQLQSKARLAALGLAVSKINHDLRNLLASAQLLSERLEDSSDPMVRRVAPKLLSTIERAVDYCRSVLAYGRAQERTPERARVLLSDVVDDAEEAVTLGRPSGIAWISAIERGLEIDADPDQLFRVLVNLTGNAVQALESKGDLDPARDQIRISGRREGGLVIIEVSDTGPGLSEKARQHLFEAFHGSTRQGGTGLGLVISHEIIRAHGGEIRLVEGTLGATFRIVIPDRPLDLAAHARERKRART</sequence>
<feature type="transmembrane region" description="Helical" evidence="10">
    <location>
        <begin position="152"/>
        <end position="175"/>
    </location>
</feature>
<dbReference type="InterPro" id="IPR050980">
    <property type="entry name" value="2C_sensor_his_kinase"/>
</dbReference>
<dbReference type="PRINTS" id="PR00344">
    <property type="entry name" value="BCTRLSENSOR"/>
</dbReference>
<accession>A0A8J2VNB7</accession>
<keyword evidence="7" id="KW-0547">Nucleotide-binding</keyword>
<dbReference type="InterPro" id="IPR003660">
    <property type="entry name" value="HAMP_dom"/>
</dbReference>
<dbReference type="SMART" id="SM00387">
    <property type="entry name" value="HATPase_c"/>
    <property type="match status" value="1"/>
</dbReference>
<dbReference type="EMBL" id="BMCP01000001">
    <property type="protein sequence ID" value="GGE33532.1"/>
    <property type="molecule type" value="Genomic_DNA"/>
</dbReference>
<reference evidence="13" key="1">
    <citation type="journal article" date="2014" name="Int. J. Syst. Evol. Microbiol.">
        <title>Complete genome sequence of Corynebacterium casei LMG S-19264T (=DSM 44701T), isolated from a smear-ripened cheese.</title>
        <authorList>
            <consortium name="US DOE Joint Genome Institute (JGI-PGF)"/>
            <person name="Walter F."/>
            <person name="Albersmeier A."/>
            <person name="Kalinowski J."/>
            <person name="Ruckert C."/>
        </authorList>
    </citation>
    <scope>NUCLEOTIDE SEQUENCE</scope>
    <source>
        <strain evidence="13">CCM 7684</strain>
    </source>
</reference>
<evidence type="ECO:0000259" key="11">
    <source>
        <dbReference type="PROSITE" id="PS50109"/>
    </source>
</evidence>
<evidence type="ECO:0000256" key="10">
    <source>
        <dbReference type="SAM" id="Phobius"/>
    </source>
</evidence>